<evidence type="ECO:0000256" key="1">
    <source>
        <dbReference type="SAM" id="SignalP"/>
    </source>
</evidence>
<reference evidence="2" key="1">
    <citation type="journal article" name="BMC Genomics">
        <title>Long-read sequencing and de novo genome assembly of marine medaka (Oryzias melastigma).</title>
        <authorList>
            <person name="Liang P."/>
            <person name="Saqib H.S.A."/>
            <person name="Ni X."/>
            <person name="Shen Y."/>
        </authorList>
    </citation>
    <scope>NUCLEOTIDE SEQUENCE</scope>
    <source>
        <strain evidence="2">Bigg-433</strain>
    </source>
</reference>
<dbReference type="EMBL" id="WKFB01000113">
    <property type="protein sequence ID" value="KAF6735299.1"/>
    <property type="molecule type" value="Genomic_DNA"/>
</dbReference>
<evidence type="ECO:0000313" key="2">
    <source>
        <dbReference type="EMBL" id="KAF6735299.1"/>
    </source>
</evidence>
<comment type="caution">
    <text evidence="2">The sequence shown here is derived from an EMBL/GenBank/DDBJ whole genome shotgun (WGS) entry which is preliminary data.</text>
</comment>
<sequence length="849" mass="92845">MSLSVLLLLLVGCTHATHFYGTMMTFYPKEMQGSDLIVVVRYKLSFSSCTSSDTWSCSGNCGSLVGTPQIVQEATNELWCQREAVWTWRLSSNAPSSLTLSGGNWINGIKNGVVSWKAVTQVELRNRSDTGRPNSSPQTTIMPSLRVPSNCRRDYDLLAFDPDGDDVQCRYGALSECNPCNDPPVLSLSDNCTLSFNSTSSSNEGPYAVQMMMEDFPRQTITLTQTDGSFVVKNPFQDLSKIPVQFVLKVDPAVPSCTEGVFLPKFLPPTPANKDRLYADVSQTLEIHIRAEATNSTITTLLFSGPHGVAQVGDGSGNFNLTWTPSDSDNNETHPICFVVQAVSRDRLRNENLTESDVQQDTISECFNFVDQTPHLLMFVDESILNDPDTLAGLILERRRSALSRRRTTRSRMLGLLLLLPLVSGVTPDYFMGTVMTYHPVRTDADGSVTVLLRYKMNLRSCGDVRWRCVDGDCGAEHVEVNPVSVLSGEECCQTEAVSTRMLPSSAPFQLQLDAGEWISQTKNGVRAARALTLVELRTRSDTLRPNVSPQTTSLPAVRVPSNCHRDLKLVAFDPDGDEVRCRYAAAPECLDCTPPSVLSLSSSCTLSFRPTGAGAEGPYVVQLMMEDFPRQNVTLTHTDGSREVKTSKHAISKVPVQFVLWVDPAAPECTEGIYVPQYLPPTLPDGAELYIPANKEVEITVTAHSQTSTISELLFSGPHGATSIGQDVMGPGVFVLKWTPSERETGTSHPFCYAVRALYKGDGFESRQQCVIVNVVPPAEHHIAPRAVQQISAPYQIFGVKVRVSTSGALTMADLESARQQALNLLISVGYLPSDSSVDLVSSSPSIK</sequence>
<gene>
    <name evidence="2" type="ORF">FQA47_022027</name>
</gene>
<protein>
    <submittedName>
        <fullName evidence="2">Uncharacterized protein</fullName>
    </submittedName>
</protein>
<keyword evidence="1" id="KW-0732">Signal</keyword>
<feature type="chain" id="PRO_5032821332" evidence="1">
    <location>
        <begin position="17"/>
        <end position="849"/>
    </location>
</feature>
<dbReference type="Proteomes" id="UP000646548">
    <property type="component" value="Unassembled WGS sequence"/>
</dbReference>
<dbReference type="AlphaFoldDB" id="A0A834FJH2"/>
<evidence type="ECO:0000313" key="3">
    <source>
        <dbReference type="Proteomes" id="UP000646548"/>
    </source>
</evidence>
<accession>A0A834FJH2</accession>
<organism evidence="2 3">
    <name type="scientific">Oryzias melastigma</name>
    <name type="common">Marine medaka</name>
    <dbReference type="NCBI Taxonomy" id="30732"/>
    <lineage>
        <taxon>Eukaryota</taxon>
        <taxon>Metazoa</taxon>
        <taxon>Chordata</taxon>
        <taxon>Craniata</taxon>
        <taxon>Vertebrata</taxon>
        <taxon>Euteleostomi</taxon>
        <taxon>Actinopterygii</taxon>
        <taxon>Neopterygii</taxon>
        <taxon>Teleostei</taxon>
        <taxon>Neoteleostei</taxon>
        <taxon>Acanthomorphata</taxon>
        <taxon>Ovalentaria</taxon>
        <taxon>Atherinomorphae</taxon>
        <taxon>Beloniformes</taxon>
        <taxon>Adrianichthyidae</taxon>
        <taxon>Oryziinae</taxon>
        <taxon>Oryzias</taxon>
    </lineage>
</organism>
<name>A0A834FJH2_ORYME</name>
<feature type="signal peptide" evidence="1">
    <location>
        <begin position="1"/>
        <end position="16"/>
    </location>
</feature>
<proteinExistence type="predicted"/>